<dbReference type="Gene3D" id="4.10.60.10">
    <property type="entry name" value="Zinc finger, CCHC-type"/>
    <property type="match status" value="1"/>
</dbReference>
<dbReference type="Pfam" id="PF08284">
    <property type="entry name" value="RVP_2"/>
    <property type="match status" value="1"/>
</dbReference>
<feature type="region of interest" description="Disordered" evidence="1">
    <location>
        <begin position="24"/>
        <end position="56"/>
    </location>
</feature>
<dbReference type="InterPro" id="IPR043128">
    <property type="entry name" value="Rev_trsase/Diguanyl_cyclase"/>
</dbReference>
<accession>A0A6L2NKV8</accession>
<comment type="caution">
    <text evidence="3">The sequence shown here is derived from an EMBL/GenBank/DDBJ whole genome shotgun (WGS) entry which is preliminary data.</text>
</comment>
<dbReference type="InterPro" id="IPR021109">
    <property type="entry name" value="Peptidase_aspartic_dom_sf"/>
</dbReference>
<dbReference type="PANTHER" id="PTHR24559:SF444">
    <property type="entry name" value="REVERSE TRANSCRIPTASE DOMAIN-CONTAINING PROTEIN"/>
    <property type="match status" value="1"/>
</dbReference>
<dbReference type="GO" id="GO:0008270">
    <property type="term" value="F:zinc ion binding"/>
    <property type="evidence" value="ECO:0007669"/>
    <property type="project" value="InterPro"/>
</dbReference>
<organism evidence="3">
    <name type="scientific">Tanacetum cinerariifolium</name>
    <name type="common">Dalmatian daisy</name>
    <name type="synonym">Chrysanthemum cinerariifolium</name>
    <dbReference type="NCBI Taxonomy" id="118510"/>
    <lineage>
        <taxon>Eukaryota</taxon>
        <taxon>Viridiplantae</taxon>
        <taxon>Streptophyta</taxon>
        <taxon>Embryophyta</taxon>
        <taxon>Tracheophyta</taxon>
        <taxon>Spermatophyta</taxon>
        <taxon>Magnoliopsida</taxon>
        <taxon>eudicotyledons</taxon>
        <taxon>Gunneridae</taxon>
        <taxon>Pentapetalae</taxon>
        <taxon>asterids</taxon>
        <taxon>campanulids</taxon>
        <taxon>Asterales</taxon>
        <taxon>Asteraceae</taxon>
        <taxon>Asteroideae</taxon>
        <taxon>Anthemideae</taxon>
        <taxon>Anthemidinae</taxon>
        <taxon>Tanacetum</taxon>
    </lineage>
</organism>
<dbReference type="Pfam" id="PF00078">
    <property type="entry name" value="RVT_1"/>
    <property type="match status" value="1"/>
</dbReference>
<dbReference type="InterPro" id="IPR043502">
    <property type="entry name" value="DNA/RNA_pol_sf"/>
</dbReference>
<feature type="compositionally biased region" description="Basic and acidic residues" evidence="1">
    <location>
        <begin position="24"/>
        <end position="42"/>
    </location>
</feature>
<name>A0A6L2NKV8_TANCI</name>
<dbReference type="CDD" id="cd00303">
    <property type="entry name" value="retropepsin_like"/>
    <property type="match status" value="1"/>
</dbReference>
<feature type="domain" description="CCHC-type" evidence="2">
    <location>
        <begin position="371"/>
        <end position="387"/>
    </location>
</feature>
<dbReference type="InterPro" id="IPR001878">
    <property type="entry name" value="Znf_CCHC"/>
</dbReference>
<dbReference type="SUPFAM" id="SSF56672">
    <property type="entry name" value="DNA/RNA polymerases"/>
    <property type="match status" value="1"/>
</dbReference>
<dbReference type="SMART" id="SM00343">
    <property type="entry name" value="ZnF_C2HC"/>
    <property type="match status" value="2"/>
</dbReference>
<dbReference type="PANTHER" id="PTHR24559">
    <property type="entry name" value="TRANSPOSON TY3-I GAG-POL POLYPROTEIN"/>
    <property type="match status" value="1"/>
</dbReference>
<dbReference type="Gene3D" id="2.40.70.10">
    <property type="entry name" value="Acid Proteases"/>
    <property type="match status" value="1"/>
</dbReference>
<dbReference type="Gene3D" id="3.30.70.270">
    <property type="match status" value="1"/>
</dbReference>
<dbReference type="SUPFAM" id="SSF50630">
    <property type="entry name" value="Acid proteases"/>
    <property type="match status" value="1"/>
</dbReference>
<evidence type="ECO:0000256" key="1">
    <source>
        <dbReference type="SAM" id="MobiDB-lite"/>
    </source>
</evidence>
<protein>
    <recommendedName>
        <fullName evidence="2">CCHC-type domain-containing protein</fullName>
    </recommendedName>
</protein>
<gene>
    <name evidence="3" type="ORF">Tci_058235</name>
</gene>
<dbReference type="InterPro" id="IPR000477">
    <property type="entry name" value="RT_dom"/>
</dbReference>
<feature type="domain" description="CCHC-type" evidence="2">
    <location>
        <begin position="408"/>
        <end position="422"/>
    </location>
</feature>
<dbReference type="InterPro" id="IPR053134">
    <property type="entry name" value="RNA-dir_DNA_polymerase"/>
</dbReference>
<dbReference type="EMBL" id="BKCJ010009283">
    <property type="protein sequence ID" value="GEU86257.1"/>
    <property type="molecule type" value="Genomic_DNA"/>
</dbReference>
<sequence length="744" mass="84491">MQTELRMISKNGSISEFLEYLTSREDSEKKEEPKKKRLKEASVSDSNTLPPDYIAPDKETEMDLDSMARCETKPEELKSTCKNSVQSKLDSPRIIPAYMLSDYLYQGYAYLILDEIMDQRGGVTCGCPWPGLGAGLCYDPRAIEVVCLVSESLIGLKCMLASPDKETEMDLDSMARCETKPEELKSTCKSSVQSKLDSPRIVPAYMLSDYLYRGAIVLTRWIEKMESVMDISGCVNNQKALIVEEFFPINEMEKLETEFWNHAMVGANHAAYTDRFIELAKFVPYLVTSELKRIERYIHGLAPQIRRMIRATQPTMIQSAILKAGVLTDEARAKLGKGFVAVGPPRNEYTSFHPRCGKCFAYHPEGGPCRLCYNFQKPCHFARDCRAPVRKVAPINAMKIKSNQRTSYECGSPDHFRNTCPKLNRAPGQVGNHLTIEVTGTFSLNDDFATILFDSEADFSFISSKFMPLLNVKPSIVKHGYVIEVADGKNVEIDRIICGCKLELGNSLFTIDLIPLEHGSFDVIIGMDWLSRHKAEIVCHEKVVGIPLANGEVIRVQGERASEKSKTLMSTKVDEQKLGDILVVRDFPKVFSEDLNGLPPQRQKIFRRLPLGCGMDILSLWLPFGLTNAPAVFMDLMNWVCKPYLDKFIIVFIDDILIYSKSKEEHEVHLKLVLELLKKEKLFAKFSKCEFWLQEVYFLRHMFNSNGIHVDPSKIEAVKNWGYLGHHPRYGYSWDWQVTTNVSS</sequence>
<dbReference type="GO" id="GO:0003676">
    <property type="term" value="F:nucleic acid binding"/>
    <property type="evidence" value="ECO:0007669"/>
    <property type="project" value="InterPro"/>
</dbReference>
<dbReference type="AlphaFoldDB" id="A0A6L2NKV8"/>
<proteinExistence type="predicted"/>
<evidence type="ECO:0000259" key="2">
    <source>
        <dbReference type="SMART" id="SM00343"/>
    </source>
</evidence>
<reference evidence="3" key="1">
    <citation type="journal article" date="2019" name="Sci. Rep.">
        <title>Draft genome of Tanacetum cinerariifolium, the natural source of mosquito coil.</title>
        <authorList>
            <person name="Yamashiro T."/>
            <person name="Shiraishi A."/>
            <person name="Satake H."/>
            <person name="Nakayama K."/>
        </authorList>
    </citation>
    <scope>NUCLEOTIDE SEQUENCE</scope>
</reference>
<evidence type="ECO:0000313" key="3">
    <source>
        <dbReference type="EMBL" id="GEU86257.1"/>
    </source>
</evidence>